<proteinExistence type="predicted"/>
<accession>A0A643G151</accession>
<feature type="domain" description="Core-binding (CB)" evidence="4">
    <location>
        <begin position="68"/>
        <end position="158"/>
    </location>
</feature>
<dbReference type="GeneID" id="98406568"/>
<dbReference type="InterPro" id="IPR044068">
    <property type="entry name" value="CB"/>
</dbReference>
<dbReference type="GO" id="GO:0003677">
    <property type="term" value="F:DNA binding"/>
    <property type="evidence" value="ECO:0007669"/>
    <property type="project" value="UniProtKB-UniRule"/>
</dbReference>
<evidence type="ECO:0000313" key="6">
    <source>
        <dbReference type="Proteomes" id="UP000397656"/>
    </source>
</evidence>
<dbReference type="Proteomes" id="UP000397656">
    <property type="component" value="Plasmid pRK1-1"/>
</dbReference>
<dbReference type="AlphaFoldDB" id="A0A643G151"/>
<evidence type="ECO:0000259" key="4">
    <source>
        <dbReference type="PROSITE" id="PS51900"/>
    </source>
</evidence>
<organism evidence="5 6">
    <name type="scientific">Cupriavidus basilensis</name>
    <dbReference type="NCBI Taxonomy" id="68895"/>
    <lineage>
        <taxon>Bacteria</taxon>
        <taxon>Pseudomonadati</taxon>
        <taxon>Pseudomonadota</taxon>
        <taxon>Betaproteobacteria</taxon>
        <taxon>Burkholderiales</taxon>
        <taxon>Burkholderiaceae</taxon>
        <taxon>Cupriavidus</taxon>
    </lineage>
</organism>
<keyword evidence="5" id="KW-0614">Plasmid</keyword>
<name>A0A643G151_9BURK</name>
<reference evidence="5 6" key="1">
    <citation type="submission" date="2020-10" db="EMBL/GenBank/DDBJ databases">
        <title>Complete genome sequence of Cupriavidus basilensis CCUG 49340T.</title>
        <authorList>
            <person name="Salva-Serra F."/>
            <person name="Donoso R.A."/>
            <person name="Cho K.H."/>
            <person name="Yoo J.A."/>
            <person name="Lee K."/>
            <person name="Yoon S.-H."/>
            <person name="Perez-Pantoja D."/>
            <person name="Moore E.R.B."/>
        </authorList>
    </citation>
    <scope>NUCLEOTIDE SEQUENCE [LARGE SCALE GENOMIC DNA]</scope>
    <source>
        <strain evidence="6">CCUG 49340</strain>
        <plasmid evidence="5 6">pRK1-1</plasmid>
    </source>
</reference>
<evidence type="ECO:0000256" key="2">
    <source>
        <dbReference type="ARBA" id="ARBA00023125"/>
    </source>
</evidence>
<geneLocation type="plasmid" evidence="5 6">
    <name>pRK1-1</name>
</geneLocation>
<dbReference type="RefSeq" id="WP_058697659.1">
    <property type="nucleotide sequence ID" value="NZ_CP062805.1"/>
</dbReference>
<protein>
    <recommendedName>
        <fullName evidence="4">Core-binding (CB) domain-containing protein</fullName>
    </recommendedName>
</protein>
<dbReference type="GO" id="GO:0015074">
    <property type="term" value="P:DNA integration"/>
    <property type="evidence" value="ECO:0007669"/>
    <property type="project" value="UniProtKB-KW"/>
</dbReference>
<evidence type="ECO:0000256" key="1">
    <source>
        <dbReference type="ARBA" id="ARBA00022908"/>
    </source>
</evidence>
<dbReference type="InterPro" id="IPR010998">
    <property type="entry name" value="Integrase_recombinase_N"/>
</dbReference>
<sequence length="558" mass="63077">MGKRKTFFKTDLTIPQIEHERDAEGRIVITAAAMPPSCTEVRFGRNTTRLRTFEFAPWYGVGIDPITYACQRQVERFLGKQDSDVQVTTVVGYCKLGLARFLTHLTMLGTANGRPMRLTDITRDTIDSYLLFLRDQGIATDSQRTAYSYTKSVLQALGRRGLVHVIERGSEATFPSNPFPGSTRGGKGERPLSATEKKAFTLAVRTAVQPLFGEDAEPTATLAAYALLVVALHTGRNTTPLLEMPMNCLRAHPKEGIEFLVVFKRRGYSSTKVALRASNSVMRVVESTPTLRSTVAGLIRRVLALTAGLRREAPEDIRDRVWLYRRSRDSESRVSALTHGTLEEAIKKLVRTYDLRGDDGEPMRINVSRLRKTFVNRVYEILDGDVVATATAAGNSLVVTMRNYLRPSEDARKNWRFMGLVLVEELLTNTLGATERTPVGRCSDTTAGEYAPKRNGDLCQSFLNCLRCRNYVVTGDDLWRLFSFYFRILRERPRVDKRRWDHHLAHIPRLIDRDVIQAGLRRKLFKPEQVNAARERARHDPHPLWASPTIINELNSLA</sequence>
<keyword evidence="2 3" id="KW-0238">DNA-binding</keyword>
<dbReference type="PROSITE" id="PS51900">
    <property type="entry name" value="CB"/>
    <property type="match status" value="1"/>
</dbReference>
<dbReference type="Gene3D" id="1.10.150.130">
    <property type="match status" value="1"/>
</dbReference>
<keyword evidence="1" id="KW-0229">DNA integration</keyword>
<gene>
    <name evidence="5" type="ORF">F7R26_036975</name>
</gene>
<dbReference type="EMBL" id="CP062805">
    <property type="protein sequence ID" value="QOT81617.1"/>
    <property type="molecule type" value="Genomic_DNA"/>
</dbReference>
<evidence type="ECO:0000256" key="3">
    <source>
        <dbReference type="PROSITE-ProRule" id="PRU01248"/>
    </source>
</evidence>
<evidence type="ECO:0000313" key="5">
    <source>
        <dbReference type="EMBL" id="QOT81617.1"/>
    </source>
</evidence>